<evidence type="ECO:0000313" key="2">
    <source>
        <dbReference type="Proteomes" id="UP000662747"/>
    </source>
</evidence>
<reference evidence="1 2" key="1">
    <citation type="submission" date="2021-02" db="EMBL/GenBank/DDBJ databases">
        <title>De Novo genome assembly of isolated myxobacteria.</title>
        <authorList>
            <person name="Stevens D.C."/>
        </authorList>
    </citation>
    <scope>NUCLEOTIDE SEQUENCE [LARGE SCALE GENOMIC DNA]</scope>
    <source>
        <strain evidence="2">SCPEA02</strain>
    </source>
</reference>
<gene>
    <name evidence="1" type="ORF">JY651_26230</name>
</gene>
<protein>
    <recommendedName>
        <fullName evidence="3">FecR protein domain-containing protein</fullName>
    </recommendedName>
</protein>
<evidence type="ECO:0000313" key="1">
    <source>
        <dbReference type="EMBL" id="QSQ18858.1"/>
    </source>
</evidence>
<accession>A0ABX7NJN6</accession>
<keyword evidence="2" id="KW-1185">Reference proteome</keyword>
<dbReference type="Proteomes" id="UP000662747">
    <property type="component" value="Chromosome"/>
</dbReference>
<sequence>MLACALFGCSRAPDEAATNGNLTQKLADLIATCASATGKVEVMRAGHAYWEPLEAGATFRSGDWVRTGPLATARIEFLGGGRIELDERSVVLVEQPAASDAGVAAGALVAIESGGLRGVVPATRESEPAAIVVRTQEGALVALRSEEKGQPAEFRFMRTEQGPEIAVTRGRLALTSGKRSRTLESGRALELAKGVDAPAYALPDFPPSLEPGVDARFQWAEGLRIQLAWGPMNEVHHYRVQVARDLGFTQLVASSVVAEPSLSFTPSEPGMFTWRVASRDDAGHLGEYGFARRIYVDKEGPEQFLVAPSDGHEAIAGDPAGIVFAWQSMGGRPSYRLVIARDAKLSDVVFTQLGTAQQMKVSRLAVGEYYWGAYVDTEPPVPLFQKPRKLVVLKPRKARLQAPRAIDRWGN</sequence>
<evidence type="ECO:0008006" key="3">
    <source>
        <dbReference type="Google" id="ProtNLM"/>
    </source>
</evidence>
<name>A0ABX7NJN6_9BACT</name>
<dbReference type="EMBL" id="CP071090">
    <property type="protein sequence ID" value="QSQ18858.1"/>
    <property type="molecule type" value="Genomic_DNA"/>
</dbReference>
<dbReference type="RefSeq" id="WP_206720446.1">
    <property type="nucleotide sequence ID" value="NZ_CP071090.1"/>
</dbReference>
<organism evidence="1 2">
    <name type="scientific">Pyxidicoccus parkwayensis</name>
    <dbReference type="NCBI Taxonomy" id="2813578"/>
    <lineage>
        <taxon>Bacteria</taxon>
        <taxon>Pseudomonadati</taxon>
        <taxon>Myxococcota</taxon>
        <taxon>Myxococcia</taxon>
        <taxon>Myxococcales</taxon>
        <taxon>Cystobacterineae</taxon>
        <taxon>Myxococcaceae</taxon>
        <taxon>Pyxidicoccus</taxon>
    </lineage>
</organism>
<dbReference type="InterPro" id="IPR013783">
    <property type="entry name" value="Ig-like_fold"/>
</dbReference>
<proteinExistence type="predicted"/>
<dbReference type="Gene3D" id="2.60.40.10">
    <property type="entry name" value="Immunoglobulins"/>
    <property type="match status" value="1"/>
</dbReference>